<evidence type="ECO:0000313" key="3">
    <source>
        <dbReference type="Proteomes" id="UP001139559"/>
    </source>
</evidence>
<proteinExistence type="predicted"/>
<accession>A0A9X2BLR8</accession>
<keyword evidence="3" id="KW-1185">Reference proteome</keyword>
<sequence length="85" mass="8677">ANGGNLVIPGDATEISVSLGTLNDEIFEGVESFGLDVNVYGEIGDEGEVLDLNGAGNTTIVDDLDGEDNADTPVLTVVSPDPVTE</sequence>
<feature type="region of interest" description="Disordered" evidence="1">
    <location>
        <begin position="63"/>
        <end position="85"/>
    </location>
</feature>
<dbReference type="RefSeq" id="WP_248010957.1">
    <property type="nucleotide sequence ID" value="NZ_JAJHVV010000050.1"/>
</dbReference>
<protein>
    <recommendedName>
        <fullName evidence="4">RTX toxin</fullName>
    </recommendedName>
</protein>
<dbReference type="Proteomes" id="UP001139559">
    <property type="component" value="Unassembled WGS sequence"/>
</dbReference>
<evidence type="ECO:0000256" key="1">
    <source>
        <dbReference type="SAM" id="MobiDB-lite"/>
    </source>
</evidence>
<evidence type="ECO:0008006" key="4">
    <source>
        <dbReference type="Google" id="ProtNLM"/>
    </source>
</evidence>
<comment type="caution">
    <text evidence="2">The sequence shown here is derived from an EMBL/GenBank/DDBJ whole genome shotgun (WGS) entry which is preliminary data.</text>
</comment>
<organism evidence="2 3">
    <name type="scientific">Vibrio amylolyticus</name>
    <dbReference type="NCBI Taxonomy" id="2847292"/>
    <lineage>
        <taxon>Bacteria</taxon>
        <taxon>Pseudomonadati</taxon>
        <taxon>Pseudomonadota</taxon>
        <taxon>Gammaproteobacteria</taxon>
        <taxon>Vibrionales</taxon>
        <taxon>Vibrionaceae</taxon>
        <taxon>Vibrio</taxon>
    </lineage>
</organism>
<dbReference type="AlphaFoldDB" id="A0A9X2BLR8"/>
<name>A0A9X2BLR8_9VIBR</name>
<feature type="non-terminal residue" evidence="2">
    <location>
        <position position="85"/>
    </location>
</feature>
<dbReference type="EMBL" id="JAJHVV010000050">
    <property type="protein sequence ID" value="MCK6265897.1"/>
    <property type="molecule type" value="Genomic_DNA"/>
</dbReference>
<gene>
    <name evidence="2" type="ORF">KP803_21835</name>
</gene>
<feature type="non-terminal residue" evidence="2">
    <location>
        <position position="1"/>
    </location>
</feature>
<evidence type="ECO:0000313" key="2">
    <source>
        <dbReference type="EMBL" id="MCK6265897.1"/>
    </source>
</evidence>
<reference evidence="2" key="1">
    <citation type="submission" date="2021-11" db="EMBL/GenBank/DDBJ databases">
        <title>Vibrio ZSDE26 sp. nov. and Vibrio ZSDZ34 sp. nov., isolated from coastal seawater in Qingdao.</title>
        <authorList>
            <person name="Zhang P."/>
        </authorList>
    </citation>
    <scope>NUCLEOTIDE SEQUENCE</scope>
    <source>
        <strain evidence="2">ZSDE26</strain>
    </source>
</reference>